<dbReference type="InterPro" id="IPR051338">
    <property type="entry name" value="NodU/CmcH_Carbamoyltrnsfr"/>
</dbReference>
<dbReference type="Pfam" id="PF16861">
    <property type="entry name" value="Carbam_trans_C"/>
    <property type="match status" value="1"/>
</dbReference>
<dbReference type="CDD" id="cd24100">
    <property type="entry name" value="ASKHA_NBD_MJ1051-like_N"/>
    <property type="match status" value="1"/>
</dbReference>
<dbReference type="InterPro" id="IPR031730">
    <property type="entry name" value="Carbam_trans_C"/>
</dbReference>
<organism evidence="4 5">
    <name type="scientific">Candidatus Taylorbacteria bacterium RIFCSPHIGHO2_02_FULL_43_32b</name>
    <dbReference type="NCBI Taxonomy" id="1802306"/>
    <lineage>
        <taxon>Bacteria</taxon>
        <taxon>Candidatus Tayloriibacteriota</taxon>
    </lineage>
</organism>
<comment type="similarity">
    <text evidence="1">Belongs to the NodU/CmcH family.</text>
</comment>
<dbReference type="AlphaFoldDB" id="A0A1G2ML57"/>
<evidence type="ECO:0000259" key="3">
    <source>
        <dbReference type="Pfam" id="PF16861"/>
    </source>
</evidence>
<accession>A0A1G2ML57</accession>
<gene>
    <name evidence="4" type="ORF">A3C72_01775</name>
</gene>
<evidence type="ECO:0000313" key="4">
    <source>
        <dbReference type="EMBL" id="OHA24607.1"/>
    </source>
</evidence>
<proteinExistence type="inferred from homology"/>
<sequence length="607" mass="68475">MNKKPLIIIGINDSHDASASIVIDGKLIAAVSEERLQRIKSMGGFPKGAIEECLRIAGVKKEEVDYVAVGSKHVSVDNLYNIVPTLTIKDLYKLEEEYWQPTLYQNKKIKLKDIFPNYKPKGTIYYPLQKIPFGFNRDLKESDIKRAAEIRKNYIAEYFALPSEKIFFIDHHTAHAYYSYYSNPFRNQNKKTLVLTSDAGGDGIYESISIFENGKYNEIYKGHSNTLAPIYSYITLLLGMKPNEHEYKVMGLAPYAKAHEKKGPYEVFQNALEVDGLQFKNNPEMKDRFKYFGDRLKFYRFDGIAGGLQDFAEKLITTWVKNAVKKTGIDNIAISGGLFLNIKINKAISEMSEVKSLFVPPGLGDESLPIGASYVLLDQIKNTSLENVKPLKNAYLGGETDPKDVEALIKHPIIKKYYSVKRNATANDVAKLLKKGEICALFSGAMEFGPRALGHRSIIADPSRRESVIKINEAIKMRDFWMPFTPSVLSERMSDYIVNKKRISDSFMTVSFESTDLGKKDLAAAIHPYDLTARPQRVEKEISPVYYGIIKAFEKQTGIGAVLNTSLNIHGKPIVRKPVEIADEILSNADVRLDNIYVEGILLSKKQ</sequence>
<dbReference type="GO" id="GO:0003824">
    <property type="term" value="F:catalytic activity"/>
    <property type="evidence" value="ECO:0007669"/>
    <property type="project" value="InterPro"/>
</dbReference>
<dbReference type="STRING" id="1802306.A3C72_01775"/>
<evidence type="ECO:0000256" key="1">
    <source>
        <dbReference type="ARBA" id="ARBA00006129"/>
    </source>
</evidence>
<dbReference type="InterPro" id="IPR043129">
    <property type="entry name" value="ATPase_NBD"/>
</dbReference>
<protein>
    <recommendedName>
        <fullName evidence="6">Carbamoyl transferase</fullName>
    </recommendedName>
</protein>
<dbReference type="InterPro" id="IPR003696">
    <property type="entry name" value="Carbtransf_dom"/>
</dbReference>
<name>A0A1G2ML57_9BACT</name>
<dbReference type="InterPro" id="IPR038152">
    <property type="entry name" value="Carbam_trans_C_sf"/>
</dbReference>
<dbReference type="PANTHER" id="PTHR34847:SF1">
    <property type="entry name" value="NODULATION PROTEIN U"/>
    <property type="match status" value="1"/>
</dbReference>
<feature type="domain" description="Carbamoyltransferase C-terminal" evidence="3">
    <location>
        <begin position="430"/>
        <end position="605"/>
    </location>
</feature>
<evidence type="ECO:0000259" key="2">
    <source>
        <dbReference type="Pfam" id="PF02543"/>
    </source>
</evidence>
<comment type="caution">
    <text evidence="4">The sequence shown here is derived from an EMBL/GenBank/DDBJ whole genome shotgun (WGS) entry which is preliminary data.</text>
</comment>
<dbReference type="PANTHER" id="PTHR34847">
    <property type="entry name" value="NODULATION PROTEIN U"/>
    <property type="match status" value="1"/>
</dbReference>
<dbReference type="Pfam" id="PF02543">
    <property type="entry name" value="Carbam_trans_N"/>
    <property type="match status" value="1"/>
</dbReference>
<reference evidence="4 5" key="1">
    <citation type="journal article" date="2016" name="Nat. Commun.">
        <title>Thousands of microbial genomes shed light on interconnected biogeochemical processes in an aquifer system.</title>
        <authorList>
            <person name="Anantharaman K."/>
            <person name="Brown C.T."/>
            <person name="Hug L.A."/>
            <person name="Sharon I."/>
            <person name="Castelle C.J."/>
            <person name="Probst A.J."/>
            <person name="Thomas B.C."/>
            <person name="Singh A."/>
            <person name="Wilkins M.J."/>
            <person name="Karaoz U."/>
            <person name="Brodie E.L."/>
            <person name="Williams K.H."/>
            <person name="Hubbard S.S."/>
            <person name="Banfield J.F."/>
        </authorList>
    </citation>
    <scope>NUCLEOTIDE SEQUENCE [LARGE SCALE GENOMIC DNA]</scope>
</reference>
<dbReference type="Gene3D" id="3.90.870.20">
    <property type="entry name" value="Carbamoyltransferase, C-terminal domain"/>
    <property type="match status" value="1"/>
</dbReference>
<feature type="domain" description="Carbamoyltransferase" evidence="2">
    <location>
        <begin position="8"/>
        <end position="373"/>
    </location>
</feature>
<dbReference type="EMBL" id="MHRK01000008">
    <property type="protein sequence ID" value="OHA24607.1"/>
    <property type="molecule type" value="Genomic_DNA"/>
</dbReference>
<dbReference type="Gene3D" id="3.30.420.40">
    <property type="match status" value="1"/>
</dbReference>
<evidence type="ECO:0000313" key="5">
    <source>
        <dbReference type="Proteomes" id="UP000177130"/>
    </source>
</evidence>
<dbReference type="SUPFAM" id="SSF53067">
    <property type="entry name" value="Actin-like ATPase domain"/>
    <property type="match status" value="1"/>
</dbReference>
<evidence type="ECO:0008006" key="6">
    <source>
        <dbReference type="Google" id="ProtNLM"/>
    </source>
</evidence>
<dbReference type="Proteomes" id="UP000177130">
    <property type="component" value="Unassembled WGS sequence"/>
</dbReference>